<geneLocation type="plasmid" evidence="2 3">
    <name>pBPHY01</name>
</geneLocation>
<keyword evidence="2" id="KW-0614">Plasmid</keyword>
<reference evidence="3" key="1">
    <citation type="journal article" date="2014" name="Stand. Genomic Sci.">
        <title>Complete genome sequence of Burkholderia phymatum STM815(T), a broad host range and efficient nitrogen-fixing symbiont of Mimosa species.</title>
        <authorList>
            <person name="Moulin L."/>
            <person name="Klonowska A."/>
            <person name="Caroline B."/>
            <person name="Booth K."/>
            <person name="Vriezen J.A."/>
            <person name="Melkonian R."/>
            <person name="James E.K."/>
            <person name="Young J.P."/>
            <person name="Bena G."/>
            <person name="Hauser L."/>
            <person name="Land M."/>
            <person name="Kyrpides N."/>
            <person name="Bruce D."/>
            <person name="Chain P."/>
            <person name="Copeland A."/>
            <person name="Pitluck S."/>
            <person name="Woyke T."/>
            <person name="Lizotte-Waniewski M."/>
            <person name="Bristow J."/>
            <person name="Riley M."/>
        </authorList>
    </citation>
    <scope>NUCLEOTIDE SEQUENCE [LARGE SCALE GENOMIC DNA]</scope>
    <source>
        <strain evidence="3">DSM 17167 / CIP 108236 / LMG 21445 / STM815</strain>
        <plasmid evidence="3">Plasmid pBPHY01</plasmid>
    </source>
</reference>
<organism evidence="2 3">
    <name type="scientific">Paraburkholderia phymatum (strain DSM 17167 / CIP 108236 / LMG 21445 / STM815)</name>
    <name type="common">Burkholderia phymatum</name>
    <dbReference type="NCBI Taxonomy" id="391038"/>
    <lineage>
        <taxon>Bacteria</taxon>
        <taxon>Pseudomonadati</taxon>
        <taxon>Pseudomonadota</taxon>
        <taxon>Betaproteobacteria</taxon>
        <taxon>Burkholderiales</taxon>
        <taxon>Burkholderiaceae</taxon>
        <taxon>Paraburkholderia</taxon>
    </lineage>
</organism>
<keyword evidence="3" id="KW-1185">Reference proteome</keyword>
<feature type="coiled-coil region" evidence="1">
    <location>
        <begin position="117"/>
        <end position="144"/>
    </location>
</feature>
<evidence type="ECO:0000313" key="3">
    <source>
        <dbReference type="Proteomes" id="UP000001192"/>
    </source>
</evidence>
<evidence type="ECO:0000313" key="2">
    <source>
        <dbReference type="EMBL" id="ACC74816.1"/>
    </source>
</evidence>
<dbReference type="OrthoDB" id="9990824at2"/>
<proteinExistence type="predicted"/>
<accession>B2JV39</accession>
<keyword evidence="1" id="KW-0175">Coiled coil</keyword>
<dbReference type="AlphaFoldDB" id="B2JV39"/>
<dbReference type="KEGG" id="bph:Bphy_5750"/>
<protein>
    <submittedName>
        <fullName evidence="2">Uncharacterized protein</fullName>
    </submittedName>
</protein>
<dbReference type="EMBL" id="CP001045">
    <property type="protein sequence ID" value="ACC74816.1"/>
    <property type="molecule type" value="Genomic_DNA"/>
</dbReference>
<gene>
    <name evidence="2" type="ordered locus">Bphy_5750</name>
</gene>
<dbReference type="HOGENOM" id="CLU_1648955_0_0_4"/>
<sequence length="160" mass="17567">MSEVEHSPGDWMARNARPVPGNAGRPIATDYARAVSALEAIPGNDPDWRLILASWALEFDRAGEPAARTWFARCTASSGVAFDDAYRATPEARITFVLVRAAHYGWLDPLPAAVKSREANAKQRAAYEEKARKARERVEAKAAREAARAAKFSTTRRKAA</sequence>
<dbReference type="Proteomes" id="UP000001192">
    <property type="component" value="Plasmid pBPHY01"/>
</dbReference>
<dbReference type="RefSeq" id="WP_012404976.1">
    <property type="nucleotide sequence ID" value="NC_010625.1"/>
</dbReference>
<name>B2JV39_PARP8</name>
<evidence type="ECO:0000256" key="1">
    <source>
        <dbReference type="SAM" id="Coils"/>
    </source>
</evidence>